<organism evidence="2 3">
    <name type="scientific">Geoglobus acetivorans</name>
    <dbReference type="NCBI Taxonomy" id="565033"/>
    <lineage>
        <taxon>Archaea</taxon>
        <taxon>Methanobacteriati</taxon>
        <taxon>Methanobacteriota</taxon>
        <taxon>Archaeoglobi</taxon>
        <taxon>Archaeoglobales</taxon>
        <taxon>Archaeoglobaceae</taxon>
        <taxon>Geoglobus</taxon>
    </lineage>
</organism>
<dbReference type="EMBL" id="CP087714">
    <property type="protein sequence ID" value="XAT64702.1"/>
    <property type="molecule type" value="Genomic_DNA"/>
</dbReference>
<dbReference type="Proteomes" id="UP001492541">
    <property type="component" value="Chromosome"/>
</dbReference>
<accession>A0ABZ3H575</accession>
<reference evidence="2 3" key="1">
    <citation type="submission" date="2021-11" db="EMBL/GenBank/DDBJ databases">
        <title>Whole genome of Geoglobus acetivorans.</title>
        <authorList>
            <person name="Liu D."/>
        </authorList>
    </citation>
    <scope>NUCLEOTIDE SEQUENCE [LARGE SCALE GENOMIC DNA]</scope>
    <source>
        <strain evidence="2 3">SBH6</strain>
    </source>
</reference>
<protein>
    <submittedName>
        <fullName evidence="2">Toprim domain-containing protein</fullName>
    </submittedName>
</protein>
<name>A0ABZ3H575_GEOAI</name>
<dbReference type="Gene3D" id="3.40.1360.10">
    <property type="match status" value="1"/>
</dbReference>
<dbReference type="RefSeq" id="WP_193807571.1">
    <property type="nucleotide sequence ID" value="NZ_CP087714.1"/>
</dbReference>
<dbReference type="PANTHER" id="PTHR39964:SF2">
    <property type="entry name" value="UPF0292 PROTEIN MJ1624"/>
    <property type="match status" value="1"/>
</dbReference>
<evidence type="ECO:0000313" key="2">
    <source>
        <dbReference type="EMBL" id="XAT64702.1"/>
    </source>
</evidence>
<dbReference type="InterPro" id="IPR006171">
    <property type="entry name" value="TOPRIM_dom"/>
</dbReference>
<keyword evidence="3" id="KW-1185">Reference proteome</keyword>
<proteinExistence type="predicted"/>
<dbReference type="PROSITE" id="PS50880">
    <property type="entry name" value="TOPRIM"/>
    <property type="match status" value="1"/>
</dbReference>
<dbReference type="SMART" id="SM00493">
    <property type="entry name" value="TOPRIM"/>
    <property type="match status" value="1"/>
</dbReference>
<gene>
    <name evidence="2" type="ORF">LPQ35_04865</name>
</gene>
<dbReference type="GeneID" id="90448992"/>
<dbReference type="SUPFAM" id="SSF110455">
    <property type="entry name" value="Toprim domain"/>
    <property type="match status" value="1"/>
</dbReference>
<feature type="domain" description="Toprim" evidence="1">
    <location>
        <begin position="24"/>
        <end position="103"/>
    </location>
</feature>
<evidence type="ECO:0000313" key="3">
    <source>
        <dbReference type="Proteomes" id="UP001492541"/>
    </source>
</evidence>
<dbReference type="PANTHER" id="PTHR39964">
    <property type="entry name" value="UPF0292 PROTEIN TK1411"/>
    <property type="match status" value="1"/>
</dbReference>
<sequence>MIGLKDFEKLLRLIEELRIESERGAVILVEGRKDTFALRKLGVKGEIIETSTASNHSIVDAVGERKVVIFTDWDSKGRKLKTRLSELFRDANTGIWKGVSAITGRYIHSVEELPGLIESLYIYHRKRM</sequence>
<evidence type="ECO:0000259" key="1">
    <source>
        <dbReference type="PROSITE" id="PS50880"/>
    </source>
</evidence>